<dbReference type="Proteomes" id="UP001597452">
    <property type="component" value="Unassembled WGS sequence"/>
</dbReference>
<dbReference type="EMBL" id="JBHUMZ010000019">
    <property type="protein sequence ID" value="MFD2638703.1"/>
    <property type="molecule type" value="Genomic_DNA"/>
</dbReference>
<gene>
    <name evidence="2" type="ORF">ACFSW4_07500</name>
</gene>
<dbReference type="Gene3D" id="1.10.287.1080">
    <property type="entry name" value="MazG-like"/>
    <property type="match status" value="1"/>
</dbReference>
<dbReference type="Pfam" id="PF03819">
    <property type="entry name" value="MazG"/>
    <property type="match status" value="1"/>
</dbReference>
<evidence type="ECO:0000313" key="2">
    <source>
        <dbReference type="EMBL" id="MFD2638703.1"/>
    </source>
</evidence>
<protein>
    <submittedName>
        <fullName evidence="2">MazG nucleotide pyrophosphohydrolase domain-containing protein</fullName>
    </submittedName>
</protein>
<proteinExistence type="predicted"/>
<sequence length="105" mass="12595">MFSDEEHESYLESITVKDLQKYIKAKDFKPDLKHTYFHKLIEEVGELSEVLRKNKRIEQSDSIKGTIEEELYDVLYYVIGLANVYDIDLEECFHLKEEINKEKYL</sequence>
<name>A0ABW5QA80_9BACI</name>
<dbReference type="InterPro" id="IPR004518">
    <property type="entry name" value="MazG-like_dom"/>
</dbReference>
<accession>A0ABW5QA80</accession>
<dbReference type="PANTHER" id="PTHR42702:SF1">
    <property type="entry name" value="REGULATORY PROTEIN FOR BETA-LACTAMASE"/>
    <property type="match status" value="1"/>
</dbReference>
<keyword evidence="3" id="KW-1185">Reference proteome</keyword>
<feature type="domain" description="NTP pyrophosphohydrolase MazG-like" evidence="1">
    <location>
        <begin position="34"/>
        <end position="94"/>
    </location>
</feature>
<evidence type="ECO:0000313" key="3">
    <source>
        <dbReference type="Proteomes" id="UP001597452"/>
    </source>
</evidence>
<organism evidence="2 3">
    <name type="scientific">Piscibacillus salipiscarius</name>
    <dbReference type="NCBI Taxonomy" id="299480"/>
    <lineage>
        <taxon>Bacteria</taxon>
        <taxon>Bacillati</taxon>
        <taxon>Bacillota</taxon>
        <taxon>Bacilli</taxon>
        <taxon>Bacillales</taxon>
        <taxon>Bacillaceae</taxon>
        <taxon>Piscibacillus</taxon>
    </lineage>
</organism>
<dbReference type="PANTHER" id="PTHR42702">
    <property type="entry name" value="NUCLEOTIDE PYROPHOSPHOHYDROLASE"/>
    <property type="match status" value="1"/>
</dbReference>
<evidence type="ECO:0000259" key="1">
    <source>
        <dbReference type="Pfam" id="PF03819"/>
    </source>
</evidence>
<reference evidence="3" key="1">
    <citation type="journal article" date="2019" name="Int. J. Syst. Evol. Microbiol.">
        <title>The Global Catalogue of Microorganisms (GCM) 10K type strain sequencing project: providing services to taxonomists for standard genome sequencing and annotation.</title>
        <authorList>
            <consortium name="The Broad Institute Genomics Platform"/>
            <consortium name="The Broad Institute Genome Sequencing Center for Infectious Disease"/>
            <person name="Wu L."/>
            <person name="Ma J."/>
        </authorList>
    </citation>
    <scope>NUCLEOTIDE SEQUENCE [LARGE SCALE GENOMIC DNA]</scope>
    <source>
        <strain evidence="3">TISTR 1571</strain>
    </source>
</reference>
<comment type="caution">
    <text evidence="2">The sequence shown here is derived from an EMBL/GenBank/DDBJ whole genome shotgun (WGS) entry which is preliminary data.</text>
</comment>
<dbReference type="RefSeq" id="WP_279401382.1">
    <property type="nucleotide sequence ID" value="NZ_JBHUMZ010000019.1"/>
</dbReference>
<dbReference type="SUPFAM" id="SSF101386">
    <property type="entry name" value="all-alpha NTP pyrophosphatases"/>
    <property type="match status" value="1"/>
</dbReference>